<dbReference type="EMBL" id="BMEO01000012">
    <property type="protein sequence ID" value="GGG00843.1"/>
    <property type="molecule type" value="Genomic_DNA"/>
</dbReference>
<organism evidence="2 3">
    <name type="scientific">Marinicella pacifica</name>
    <dbReference type="NCBI Taxonomy" id="1171543"/>
    <lineage>
        <taxon>Bacteria</taxon>
        <taxon>Pseudomonadati</taxon>
        <taxon>Pseudomonadota</taxon>
        <taxon>Gammaproteobacteria</taxon>
        <taxon>Lysobacterales</taxon>
        <taxon>Marinicellaceae</taxon>
        <taxon>Marinicella</taxon>
    </lineage>
</organism>
<gene>
    <name evidence="2" type="ORF">GCM10011365_22660</name>
</gene>
<evidence type="ECO:0000256" key="1">
    <source>
        <dbReference type="SAM" id="SignalP"/>
    </source>
</evidence>
<dbReference type="RefSeq" id="WP_188365866.1">
    <property type="nucleotide sequence ID" value="NZ_BAABJF010000009.1"/>
</dbReference>
<keyword evidence="1" id="KW-0732">Signal</keyword>
<dbReference type="Proteomes" id="UP000605253">
    <property type="component" value="Unassembled WGS sequence"/>
</dbReference>
<accession>A0A917CX04</accession>
<protein>
    <submittedName>
        <fullName evidence="2">Uncharacterized protein</fullName>
    </submittedName>
</protein>
<dbReference type="AlphaFoldDB" id="A0A917CX04"/>
<proteinExistence type="predicted"/>
<feature type="chain" id="PRO_5036811952" evidence="1">
    <location>
        <begin position="20"/>
        <end position="176"/>
    </location>
</feature>
<name>A0A917CX04_9GAMM</name>
<evidence type="ECO:0000313" key="3">
    <source>
        <dbReference type="Proteomes" id="UP000605253"/>
    </source>
</evidence>
<reference evidence="2" key="1">
    <citation type="journal article" date="2014" name="Int. J. Syst. Evol. Microbiol.">
        <title>Complete genome sequence of Corynebacterium casei LMG S-19264T (=DSM 44701T), isolated from a smear-ripened cheese.</title>
        <authorList>
            <consortium name="US DOE Joint Genome Institute (JGI-PGF)"/>
            <person name="Walter F."/>
            <person name="Albersmeier A."/>
            <person name="Kalinowski J."/>
            <person name="Ruckert C."/>
        </authorList>
    </citation>
    <scope>NUCLEOTIDE SEQUENCE</scope>
    <source>
        <strain evidence="2">CGMCC 1.12181</strain>
    </source>
</reference>
<comment type="caution">
    <text evidence="2">The sequence shown here is derived from an EMBL/GenBank/DDBJ whole genome shotgun (WGS) entry which is preliminary data.</text>
</comment>
<sequence length="176" mass="20207">MKSLIVCLILCLNVTWAHGQTLRIVGYEAELVFVDTRIEPITVRGATLSACEDNFNAARAGRDLYYGKRYGTQECVPLFVYRSPMAPGFALSPAVTLMPQIPWPPRCLSCPVFEDAELVKRLYPDHSQLVNKYVKQYKIDEYNLALKALNQQYSQWIEGFEQKMMALDDYLEEKNQ</sequence>
<feature type="signal peptide" evidence="1">
    <location>
        <begin position="1"/>
        <end position="19"/>
    </location>
</feature>
<keyword evidence="3" id="KW-1185">Reference proteome</keyword>
<reference evidence="2" key="2">
    <citation type="submission" date="2020-09" db="EMBL/GenBank/DDBJ databases">
        <authorList>
            <person name="Sun Q."/>
            <person name="Zhou Y."/>
        </authorList>
    </citation>
    <scope>NUCLEOTIDE SEQUENCE</scope>
    <source>
        <strain evidence="2">CGMCC 1.12181</strain>
    </source>
</reference>
<evidence type="ECO:0000313" key="2">
    <source>
        <dbReference type="EMBL" id="GGG00843.1"/>
    </source>
</evidence>